<keyword evidence="3" id="KW-1185">Reference proteome</keyword>
<reference evidence="2" key="2">
    <citation type="journal article" date="2013" name="Mar. Genomics">
        <title>Expression of sulfatases in Rhodopirellula baltica and the diversity of sulfatases in the genus Rhodopirellula.</title>
        <authorList>
            <person name="Wegner C.E."/>
            <person name="Richter-Heitmann T."/>
            <person name="Klindworth A."/>
            <person name="Klockow C."/>
            <person name="Richter M."/>
            <person name="Achstetter T."/>
            <person name="Glockner F.O."/>
            <person name="Harder J."/>
        </authorList>
    </citation>
    <scope>NUCLEOTIDE SEQUENCE [LARGE SCALE GENOMIC DNA]</scope>
    <source>
        <strain evidence="2">6C</strain>
    </source>
</reference>
<evidence type="ECO:0000256" key="1">
    <source>
        <dbReference type="SAM" id="MobiDB-lite"/>
    </source>
</evidence>
<sequence>MGSVTTTGVACGSMGRWGGETRSDSDLAHRPSGGPFNRFGGRWEVGAVTF</sequence>
<comment type="caution">
    <text evidence="2">The sequence shown here is derived from an EMBL/GenBank/DDBJ whole genome shotgun (WGS) entry which is preliminary data.</text>
</comment>
<dbReference type="PATRIC" id="fig|1263867.3.peg.1509"/>
<name>M2A858_9BACT</name>
<protein>
    <submittedName>
        <fullName evidence="2">Uncharacterized protein</fullName>
    </submittedName>
</protein>
<proteinExistence type="predicted"/>
<dbReference type="AlphaFoldDB" id="M2A858"/>
<accession>M2A858</accession>
<evidence type="ECO:0000313" key="3">
    <source>
        <dbReference type="Proteomes" id="UP000011529"/>
    </source>
</evidence>
<feature type="region of interest" description="Disordered" evidence="1">
    <location>
        <begin position="1"/>
        <end position="39"/>
    </location>
</feature>
<organism evidence="2 3">
    <name type="scientific">Rhodopirellula europaea 6C</name>
    <dbReference type="NCBI Taxonomy" id="1263867"/>
    <lineage>
        <taxon>Bacteria</taxon>
        <taxon>Pseudomonadati</taxon>
        <taxon>Planctomycetota</taxon>
        <taxon>Planctomycetia</taxon>
        <taxon>Pirellulales</taxon>
        <taxon>Pirellulaceae</taxon>
        <taxon>Rhodopirellula</taxon>
    </lineage>
</organism>
<feature type="compositionally biased region" description="Basic and acidic residues" evidence="1">
    <location>
        <begin position="19"/>
        <end position="29"/>
    </location>
</feature>
<dbReference type="Proteomes" id="UP000011529">
    <property type="component" value="Unassembled WGS sequence"/>
</dbReference>
<dbReference type="EMBL" id="ANMO01000084">
    <property type="protein sequence ID" value="EMB17871.1"/>
    <property type="molecule type" value="Genomic_DNA"/>
</dbReference>
<reference evidence="2" key="1">
    <citation type="submission" date="2012-11" db="EMBL/GenBank/DDBJ databases">
        <title>Permanent draft genomes of Rhodopirellula europaea strain SH398 and 6C.</title>
        <authorList>
            <person name="Richter M."/>
            <person name="Richter-Heitmann T."/>
            <person name="Frank C."/>
            <person name="Harder J."/>
            <person name="Glockner F.O."/>
        </authorList>
    </citation>
    <scope>NUCLEOTIDE SEQUENCE</scope>
    <source>
        <strain evidence="2">6C</strain>
    </source>
</reference>
<gene>
    <name evidence="2" type="ORF">RE6C_01425</name>
</gene>
<evidence type="ECO:0000313" key="2">
    <source>
        <dbReference type="EMBL" id="EMB17871.1"/>
    </source>
</evidence>